<sequence>MLIAIIAILAAMLLPALNQARERARTISCTGNLRSLMQKTAMYLHENADYYLGYDSVSKATWISLLIPNADKKNTRDFAPYRCPSVPYLYENESTGQISAYRNTYGSRYTRKTVPSEVYDFAGNSTRNGVFIKKIKQPSSYIQYVDTYHIPDNAQTYNLEFDSINAGAHLRHSNRANAAMLDGHASSFQKDEFKKSISGNGTIPGDVSSIRIIEHNGDMTVPIPL</sequence>
<accession>A0A645FTD4</accession>
<evidence type="ECO:0000313" key="6">
    <source>
        <dbReference type="EMBL" id="MPN17708.1"/>
    </source>
</evidence>
<gene>
    <name evidence="6" type="ORF">SDC9_165063</name>
</gene>
<reference evidence="6" key="1">
    <citation type="submission" date="2019-08" db="EMBL/GenBank/DDBJ databases">
        <authorList>
            <person name="Kucharzyk K."/>
            <person name="Murdoch R.W."/>
            <person name="Higgins S."/>
            <person name="Loffler F."/>
        </authorList>
    </citation>
    <scope>NUCLEOTIDE SEQUENCE</scope>
</reference>
<dbReference type="AlphaFoldDB" id="A0A645FTD4"/>
<comment type="caution">
    <text evidence="6">The sequence shown here is derived from an EMBL/GenBank/DDBJ whole genome shotgun (WGS) entry which is preliminary data.</text>
</comment>
<dbReference type="PANTHER" id="PTHR30093:SF44">
    <property type="entry name" value="TYPE II SECRETION SYSTEM CORE PROTEIN G"/>
    <property type="match status" value="1"/>
</dbReference>
<evidence type="ECO:0000256" key="2">
    <source>
        <dbReference type="ARBA" id="ARBA00022481"/>
    </source>
</evidence>
<evidence type="ECO:0000256" key="4">
    <source>
        <dbReference type="ARBA" id="ARBA00022989"/>
    </source>
</evidence>
<dbReference type="PANTHER" id="PTHR30093">
    <property type="entry name" value="GENERAL SECRETION PATHWAY PROTEIN G"/>
    <property type="match status" value="1"/>
</dbReference>
<dbReference type="InterPro" id="IPR045584">
    <property type="entry name" value="Pilin-like"/>
</dbReference>
<dbReference type="Gene3D" id="3.30.700.10">
    <property type="entry name" value="Glycoprotein, Type 4 Pilin"/>
    <property type="match status" value="1"/>
</dbReference>
<dbReference type="GO" id="GO:0016020">
    <property type="term" value="C:membrane"/>
    <property type="evidence" value="ECO:0007669"/>
    <property type="project" value="UniProtKB-SubCell"/>
</dbReference>
<keyword evidence="5" id="KW-0472">Membrane</keyword>
<evidence type="ECO:0000256" key="3">
    <source>
        <dbReference type="ARBA" id="ARBA00022692"/>
    </source>
</evidence>
<protein>
    <recommendedName>
        <fullName evidence="7">Type II secretion system protein G</fullName>
    </recommendedName>
</protein>
<evidence type="ECO:0000256" key="5">
    <source>
        <dbReference type="ARBA" id="ARBA00023136"/>
    </source>
</evidence>
<comment type="subcellular location">
    <subcellularLocation>
        <location evidence="1">Membrane</location>
        <topology evidence="1">Single-pass membrane protein</topology>
    </subcellularLocation>
</comment>
<evidence type="ECO:0000256" key="1">
    <source>
        <dbReference type="ARBA" id="ARBA00004167"/>
    </source>
</evidence>
<keyword evidence="2" id="KW-0488">Methylation</keyword>
<dbReference type="SUPFAM" id="SSF54523">
    <property type="entry name" value="Pili subunits"/>
    <property type="match status" value="1"/>
</dbReference>
<name>A0A645FTD4_9ZZZZ</name>
<organism evidence="6">
    <name type="scientific">bioreactor metagenome</name>
    <dbReference type="NCBI Taxonomy" id="1076179"/>
    <lineage>
        <taxon>unclassified sequences</taxon>
        <taxon>metagenomes</taxon>
        <taxon>ecological metagenomes</taxon>
    </lineage>
</organism>
<keyword evidence="3" id="KW-0812">Transmembrane</keyword>
<proteinExistence type="predicted"/>
<keyword evidence="4" id="KW-1133">Transmembrane helix</keyword>
<dbReference type="EMBL" id="VSSQ01064892">
    <property type="protein sequence ID" value="MPN17708.1"/>
    <property type="molecule type" value="Genomic_DNA"/>
</dbReference>
<evidence type="ECO:0008006" key="7">
    <source>
        <dbReference type="Google" id="ProtNLM"/>
    </source>
</evidence>